<dbReference type="Pfam" id="PF01713">
    <property type="entry name" value="Smr"/>
    <property type="match status" value="1"/>
</dbReference>
<comment type="caution">
    <text evidence="3">The sequence shown here is derived from an EMBL/GenBank/DDBJ whole genome shotgun (WGS) entry which is preliminary data.</text>
</comment>
<dbReference type="SUPFAM" id="SSF160443">
    <property type="entry name" value="SMR domain-like"/>
    <property type="match status" value="1"/>
</dbReference>
<sequence>MGKRRTPPQEPPHAAAEDDASLFRAAVGPVRELPPRPAPPRKPPPRALPRMAARDDAQALGEFRRALQADTLEAGDALAYRREDVPPRVLLRLRRGLYAAQDELDLHHADAVRAEALLRQFLKDATHAGCGCVRIVHGKGLHSDSGVPVLKNLVDRVLRQRADVLAFHSAPPAQGGNGAVLVLLRRRP</sequence>
<feature type="region of interest" description="Disordered" evidence="1">
    <location>
        <begin position="1"/>
        <end position="20"/>
    </location>
</feature>
<dbReference type="PROSITE" id="PS50828">
    <property type="entry name" value="SMR"/>
    <property type="match status" value="1"/>
</dbReference>
<dbReference type="AlphaFoldDB" id="A0A372DLD7"/>
<gene>
    <name evidence="3" type="ORF">D0Y53_08510</name>
</gene>
<dbReference type="EMBL" id="QVPD01000007">
    <property type="protein sequence ID" value="RFP60393.1"/>
    <property type="molecule type" value="Genomic_DNA"/>
</dbReference>
<dbReference type="GO" id="GO:0004520">
    <property type="term" value="F:DNA endonuclease activity"/>
    <property type="evidence" value="ECO:0007669"/>
    <property type="project" value="TreeGrafter"/>
</dbReference>
<dbReference type="InterPro" id="IPR002625">
    <property type="entry name" value="Smr_dom"/>
</dbReference>
<feature type="domain" description="Smr" evidence="2">
    <location>
        <begin position="104"/>
        <end position="185"/>
    </location>
</feature>
<protein>
    <submittedName>
        <fullName evidence="3">SMR domain protein</fullName>
    </submittedName>
</protein>
<dbReference type="Gene3D" id="3.30.1370.110">
    <property type="match status" value="1"/>
</dbReference>
<evidence type="ECO:0000259" key="2">
    <source>
        <dbReference type="PROSITE" id="PS50828"/>
    </source>
</evidence>
<feature type="region of interest" description="Disordered" evidence="1">
    <location>
        <begin position="29"/>
        <end position="50"/>
    </location>
</feature>
<proteinExistence type="predicted"/>
<dbReference type="PANTHER" id="PTHR35562">
    <property type="entry name" value="DNA ENDONUCLEASE SMRA-RELATED"/>
    <property type="match status" value="1"/>
</dbReference>
<dbReference type="OrthoDB" id="9808881at2"/>
<evidence type="ECO:0000313" key="4">
    <source>
        <dbReference type="Proteomes" id="UP000262917"/>
    </source>
</evidence>
<feature type="compositionally biased region" description="Pro residues" evidence="1">
    <location>
        <begin position="35"/>
        <end position="47"/>
    </location>
</feature>
<dbReference type="InterPro" id="IPR036063">
    <property type="entry name" value="Smr_dom_sf"/>
</dbReference>
<dbReference type="SMART" id="SM00463">
    <property type="entry name" value="SMR"/>
    <property type="match status" value="1"/>
</dbReference>
<reference evidence="3 4" key="1">
    <citation type="submission" date="2018-08" db="EMBL/GenBank/DDBJ databases">
        <title>Lysobacter weifangensis sp. nov., a new member of the family 'Xanthomonadaceae', isolated from soil in a farmland.</title>
        <authorList>
            <person name="Zhao H."/>
        </authorList>
    </citation>
    <scope>NUCLEOTIDE SEQUENCE [LARGE SCALE GENOMIC DNA]</scope>
    <source>
        <strain evidence="3 4">WF-2</strain>
    </source>
</reference>
<dbReference type="PANTHER" id="PTHR35562:SF2">
    <property type="entry name" value="DNA ENDONUCLEASE SMRA-RELATED"/>
    <property type="match status" value="1"/>
</dbReference>
<keyword evidence="4" id="KW-1185">Reference proteome</keyword>
<dbReference type="RefSeq" id="WP_117202795.1">
    <property type="nucleotide sequence ID" value="NZ_JBHTBK010000003.1"/>
</dbReference>
<accession>A0A372DLD7</accession>
<evidence type="ECO:0000313" key="3">
    <source>
        <dbReference type="EMBL" id="RFP60393.1"/>
    </source>
</evidence>
<dbReference type="Proteomes" id="UP000262917">
    <property type="component" value="Unassembled WGS sequence"/>
</dbReference>
<evidence type="ECO:0000256" key="1">
    <source>
        <dbReference type="SAM" id="MobiDB-lite"/>
    </source>
</evidence>
<organism evidence="3 4">
    <name type="scientific">Cognatiluteimonas weifangensis</name>
    <dbReference type="NCBI Taxonomy" id="2303539"/>
    <lineage>
        <taxon>Bacteria</taxon>
        <taxon>Pseudomonadati</taxon>
        <taxon>Pseudomonadota</taxon>
        <taxon>Gammaproteobacteria</taxon>
        <taxon>Lysobacterales</taxon>
        <taxon>Lysobacteraceae</taxon>
        <taxon>Cognatiluteimonas</taxon>
    </lineage>
</organism>
<name>A0A372DLD7_9GAMM</name>